<feature type="region of interest" description="Disordered" evidence="1">
    <location>
        <begin position="33"/>
        <end position="63"/>
    </location>
</feature>
<dbReference type="AlphaFoldDB" id="A0A7J5YY17"/>
<dbReference type="Proteomes" id="UP000518266">
    <property type="component" value="Unassembled WGS sequence"/>
</dbReference>
<feature type="compositionally biased region" description="Low complexity" evidence="1">
    <location>
        <begin position="43"/>
        <end position="54"/>
    </location>
</feature>
<sequence length="63" mass="6135">MVLCWLVSLCSGPGARGGSSDIHCQSLTGMAAEGGTGDSVSSPPLTTLIGLLPGRKTSAGSST</sequence>
<keyword evidence="2" id="KW-0732">Signal</keyword>
<evidence type="ECO:0000256" key="2">
    <source>
        <dbReference type="SAM" id="SignalP"/>
    </source>
</evidence>
<gene>
    <name evidence="3" type="ORF">F7725_014409</name>
</gene>
<keyword evidence="4" id="KW-1185">Reference proteome</keyword>
<accession>A0A7J5YY17</accession>
<comment type="caution">
    <text evidence="3">The sequence shown here is derived from an EMBL/GenBank/DDBJ whole genome shotgun (WGS) entry which is preliminary data.</text>
</comment>
<feature type="chain" id="PRO_5029875978" evidence="2">
    <location>
        <begin position="18"/>
        <end position="63"/>
    </location>
</feature>
<organism evidence="3 4">
    <name type="scientific">Dissostichus mawsoni</name>
    <name type="common">Antarctic cod</name>
    <dbReference type="NCBI Taxonomy" id="36200"/>
    <lineage>
        <taxon>Eukaryota</taxon>
        <taxon>Metazoa</taxon>
        <taxon>Chordata</taxon>
        <taxon>Craniata</taxon>
        <taxon>Vertebrata</taxon>
        <taxon>Euteleostomi</taxon>
        <taxon>Actinopterygii</taxon>
        <taxon>Neopterygii</taxon>
        <taxon>Teleostei</taxon>
        <taxon>Neoteleostei</taxon>
        <taxon>Acanthomorphata</taxon>
        <taxon>Eupercaria</taxon>
        <taxon>Perciformes</taxon>
        <taxon>Notothenioidei</taxon>
        <taxon>Nototheniidae</taxon>
        <taxon>Dissostichus</taxon>
    </lineage>
</organism>
<dbReference type="EMBL" id="JAAKFY010000008">
    <property type="protein sequence ID" value="KAF3853721.1"/>
    <property type="molecule type" value="Genomic_DNA"/>
</dbReference>
<feature type="signal peptide" evidence="2">
    <location>
        <begin position="1"/>
        <end position="17"/>
    </location>
</feature>
<protein>
    <submittedName>
        <fullName evidence="3">Uncharacterized protein</fullName>
    </submittedName>
</protein>
<name>A0A7J5YY17_DISMA</name>
<proteinExistence type="predicted"/>
<evidence type="ECO:0000313" key="3">
    <source>
        <dbReference type="EMBL" id="KAF3853721.1"/>
    </source>
</evidence>
<reference evidence="3 4" key="1">
    <citation type="submission" date="2020-03" db="EMBL/GenBank/DDBJ databases">
        <title>Dissostichus mawsoni Genome sequencing and assembly.</title>
        <authorList>
            <person name="Park H."/>
        </authorList>
    </citation>
    <scope>NUCLEOTIDE SEQUENCE [LARGE SCALE GENOMIC DNA]</scope>
    <source>
        <strain evidence="3">DM0001</strain>
        <tissue evidence="3">Muscle</tissue>
    </source>
</reference>
<evidence type="ECO:0000313" key="4">
    <source>
        <dbReference type="Proteomes" id="UP000518266"/>
    </source>
</evidence>
<evidence type="ECO:0000256" key="1">
    <source>
        <dbReference type="SAM" id="MobiDB-lite"/>
    </source>
</evidence>